<accession>A0ABQ2LUJ9</accession>
<dbReference type="Proteomes" id="UP000631535">
    <property type="component" value="Unassembled WGS sequence"/>
</dbReference>
<evidence type="ECO:0000313" key="3">
    <source>
        <dbReference type="Proteomes" id="UP000631535"/>
    </source>
</evidence>
<reference evidence="3" key="1">
    <citation type="journal article" date="2019" name="Int. J. Syst. Evol. Microbiol.">
        <title>The Global Catalogue of Microorganisms (GCM) 10K type strain sequencing project: providing services to taxonomists for standard genome sequencing and annotation.</title>
        <authorList>
            <consortium name="The Broad Institute Genomics Platform"/>
            <consortium name="The Broad Institute Genome Sequencing Center for Infectious Disease"/>
            <person name="Wu L."/>
            <person name="Ma J."/>
        </authorList>
    </citation>
    <scope>NUCLEOTIDE SEQUENCE [LARGE SCALE GENOMIC DNA]</scope>
    <source>
        <strain evidence="3">CGMCC 4.7178</strain>
    </source>
</reference>
<sequence length="229" mass="25083">MSSKQSAVVVNARKRPPWWVAVPATLAVLLLLLLLARTLNVMPQLSNPFGTKTKDRTGPVLLKSVQDMSRYEAASGSFQVVVDLDKDAEFLPDAVRGNRTLFVGKGSVGAYVDLGDVDEDAVKVGKDRKSASLTLPPARLEKPALDADRSYAVTKERGILDRLGDVFSDNPGDEREVHKLAVRHIGDAARQSGLEARAEKNTRNMLRELLRSLGYEKVTVRFTDGRGKS</sequence>
<gene>
    <name evidence="2" type="ORF">GCM10012287_06210</name>
</gene>
<organism evidence="2 3">
    <name type="scientific">Streptomyces daqingensis</name>
    <dbReference type="NCBI Taxonomy" id="1472640"/>
    <lineage>
        <taxon>Bacteria</taxon>
        <taxon>Bacillati</taxon>
        <taxon>Actinomycetota</taxon>
        <taxon>Actinomycetes</taxon>
        <taxon>Kitasatosporales</taxon>
        <taxon>Streptomycetaceae</taxon>
        <taxon>Streptomyces</taxon>
    </lineage>
</organism>
<dbReference type="Pfam" id="PF14014">
    <property type="entry name" value="DUF4230"/>
    <property type="match status" value="1"/>
</dbReference>
<proteinExistence type="predicted"/>
<evidence type="ECO:0008006" key="4">
    <source>
        <dbReference type="Google" id="ProtNLM"/>
    </source>
</evidence>
<feature type="transmembrane region" description="Helical" evidence="1">
    <location>
        <begin position="18"/>
        <end position="36"/>
    </location>
</feature>
<name>A0ABQ2LUJ9_9ACTN</name>
<keyword evidence="1" id="KW-0472">Membrane</keyword>
<evidence type="ECO:0000313" key="2">
    <source>
        <dbReference type="EMBL" id="GGO43318.1"/>
    </source>
</evidence>
<evidence type="ECO:0000256" key="1">
    <source>
        <dbReference type="SAM" id="Phobius"/>
    </source>
</evidence>
<dbReference type="InterPro" id="IPR025324">
    <property type="entry name" value="DUF4230"/>
</dbReference>
<keyword evidence="3" id="KW-1185">Reference proteome</keyword>
<comment type="caution">
    <text evidence="2">The sequence shown here is derived from an EMBL/GenBank/DDBJ whole genome shotgun (WGS) entry which is preliminary data.</text>
</comment>
<keyword evidence="1" id="KW-0812">Transmembrane</keyword>
<dbReference type="RefSeq" id="WP_189035477.1">
    <property type="nucleotide sequence ID" value="NZ_BMMP01000002.1"/>
</dbReference>
<protein>
    <recommendedName>
        <fullName evidence="4">DUF4230 domain-containing protein</fullName>
    </recommendedName>
</protein>
<dbReference type="EMBL" id="BMMP01000002">
    <property type="protein sequence ID" value="GGO43318.1"/>
    <property type="molecule type" value="Genomic_DNA"/>
</dbReference>
<keyword evidence="1" id="KW-1133">Transmembrane helix</keyword>